<dbReference type="Gene3D" id="3.40.50.12030">
    <property type="entry name" value="Uncharacterised protein family UPF0261, NC domain"/>
    <property type="match status" value="1"/>
</dbReference>
<protein>
    <submittedName>
        <fullName evidence="3">Tm-1-like ATP-binding domain-containing protein</fullName>
    </submittedName>
</protein>
<keyword evidence="3" id="KW-0547">Nucleotide-binding</keyword>
<comment type="caution">
    <text evidence="3">The sequence shown here is derived from an EMBL/GenBank/DDBJ whole genome shotgun (WGS) entry which is preliminary data.</text>
</comment>
<organism evidence="3 4">
    <name type="scientific">Ruicaihuangia caeni</name>
    <dbReference type="NCBI Taxonomy" id="3042517"/>
    <lineage>
        <taxon>Bacteria</taxon>
        <taxon>Bacillati</taxon>
        <taxon>Actinomycetota</taxon>
        <taxon>Actinomycetes</taxon>
        <taxon>Micrococcales</taxon>
        <taxon>Microbacteriaceae</taxon>
        <taxon>Ruicaihuangia</taxon>
    </lineage>
</organism>
<dbReference type="NCBIfam" id="NF002674">
    <property type="entry name" value="PRK02399.1-2"/>
    <property type="match status" value="1"/>
</dbReference>
<dbReference type="InterPro" id="IPR056778">
    <property type="entry name" value="UPF0261_C"/>
</dbReference>
<evidence type="ECO:0000313" key="4">
    <source>
        <dbReference type="Proteomes" id="UP001321506"/>
    </source>
</evidence>
<dbReference type="PANTHER" id="PTHR31862">
    <property type="entry name" value="UPF0261 DOMAIN PROTEIN (AFU_ORTHOLOGUE AFUA_1G10120)"/>
    <property type="match status" value="1"/>
</dbReference>
<dbReference type="Pfam" id="PF06792">
    <property type="entry name" value="UPF0261"/>
    <property type="match status" value="1"/>
</dbReference>
<dbReference type="Gene3D" id="3.40.50.12020">
    <property type="entry name" value="Uncharacterised protein family UPF0261, NN domain"/>
    <property type="match status" value="1"/>
</dbReference>
<evidence type="ECO:0000313" key="3">
    <source>
        <dbReference type="EMBL" id="MDI2097385.1"/>
    </source>
</evidence>
<dbReference type="PIRSF" id="PIRSF033271">
    <property type="entry name" value="UCP033271"/>
    <property type="match status" value="1"/>
</dbReference>
<evidence type="ECO:0000259" key="1">
    <source>
        <dbReference type="Pfam" id="PF06792"/>
    </source>
</evidence>
<dbReference type="InterPro" id="IPR044122">
    <property type="entry name" value="UPF0261_N"/>
</dbReference>
<name>A0AAW6T0N7_9MICO</name>
<reference evidence="3 4" key="1">
    <citation type="submission" date="2023-04" db="EMBL/GenBank/DDBJ databases">
        <title>Klugiella caeni sp. nov. isolated from the sludge of biochemical tank.</title>
        <authorList>
            <person name="Geng K."/>
        </authorList>
    </citation>
    <scope>NUCLEOTIDE SEQUENCE [LARGE SCALE GENOMIC DNA]</scope>
    <source>
        <strain evidence="3 4">YN-L-19</strain>
    </source>
</reference>
<dbReference type="Proteomes" id="UP001321506">
    <property type="component" value="Unassembled WGS sequence"/>
</dbReference>
<dbReference type="GO" id="GO:0005524">
    <property type="term" value="F:ATP binding"/>
    <property type="evidence" value="ECO:0007669"/>
    <property type="project" value="UniProtKB-KW"/>
</dbReference>
<feature type="domain" description="UPF0261" evidence="2">
    <location>
        <begin position="186"/>
        <end position="398"/>
    </location>
</feature>
<keyword evidence="3" id="KW-0067">ATP-binding</keyword>
<dbReference type="EMBL" id="JASATX010000001">
    <property type="protein sequence ID" value="MDI2097385.1"/>
    <property type="molecule type" value="Genomic_DNA"/>
</dbReference>
<sequence>MASILVVGAFDAKREPLELLLDEIRRLGGTPVAIDTSVFAHGAPELDYDAATVASEAGYDHASLAGVGRAVAVHSMGEGAAALAERLVRTGSVGAVVCIGGSNAATVFSMLTRVVPIGIPKFLMSTVVAGNTRPMMNATDVVMLYPIVDIEGSGAVVQSMASRLASMAVAAADSNQIDLRANASSRVGLTMFGVTTPCVSAARRLVEAEGLDAFVVHANGAGGQSLERFIADSLVSTVLDISTTELADELFGGMFPAGPERLRTAAKAGVPQVVSAGAIDMINFGPLDTVPDVYRGRKLLPHNDLVTLVRTTPAENLLLGKTMGERLAPATAPTVVVVPLKGVSELDKEGGEFFDPNATAAFLTGLSKTLPRSIKVIEIDAHINDPAFAETLVAHTLEVRDAAGFKNRREAS</sequence>
<gene>
    <name evidence="3" type="ORF">QF206_00180</name>
</gene>
<proteinExistence type="predicted"/>
<keyword evidence="4" id="KW-1185">Reference proteome</keyword>
<evidence type="ECO:0000259" key="2">
    <source>
        <dbReference type="Pfam" id="PF23189"/>
    </source>
</evidence>
<dbReference type="RefSeq" id="WP_281487184.1">
    <property type="nucleotide sequence ID" value="NZ_JASATX010000001.1"/>
</dbReference>
<dbReference type="InterPro" id="IPR051353">
    <property type="entry name" value="Tobamovirus_resist_UPF0261"/>
</dbReference>
<dbReference type="PANTHER" id="PTHR31862:SF1">
    <property type="entry name" value="UPF0261 DOMAIN PROTEIN (AFU_ORTHOLOGUE AFUA_1G10120)"/>
    <property type="match status" value="1"/>
</dbReference>
<dbReference type="AlphaFoldDB" id="A0AAW6T0N7"/>
<accession>A0AAW6T0N7</accession>
<dbReference type="InterPro" id="IPR008322">
    <property type="entry name" value="UPF0261"/>
</dbReference>
<feature type="domain" description="UPF0261" evidence="1">
    <location>
        <begin position="3"/>
        <end position="174"/>
    </location>
</feature>
<dbReference type="Pfam" id="PF23189">
    <property type="entry name" value="UPF0261_C"/>
    <property type="match status" value="1"/>
</dbReference>
<dbReference type="CDD" id="cd15488">
    <property type="entry name" value="Tm-1-like"/>
    <property type="match status" value="1"/>
</dbReference>